<dbReference type="Gene3D" id="3.30.565.10">
    <property type="entry name" value="Histidine kinase-like ATPase, C-terminal domain"/>
    <property type="match status" value="1"/>
</dbReference>
<dbReference type="InterPro" id="IPR004358">
    <property type="entry name" value="Sig_transdc_His_kin-like_C"/>
</dbReference>
<dbReference type="InterPro" id="IPR036890">
    <property type="entry name" value="HATPase_C_sf"/>
</dbReference>
<feature type="domain" description="HAMP" evidence="15">
    <location>
        <begin position="185"/>
        <end position="237"/>
    </location>
</feature>
<reference evidence="16 17" key="1">
    <citation type="submission" date="2016-12" db="EMBL/GenBank/DDBJ databases">
        <title>Domibacillus antri genome sequencing.</title>
        <authorList>
            <person name="Verma A."/>
            <person name="Krishnamurthi S."/>
        </authorList>
    </citation>
    <scope>NUCLEOTIDE SEQUENCE [LARGE SCALE GENOMIC DNA]</scope>
    <source>
        <strain evidence="16 17">XD80</strain>
    </source>
</reference>
<dbReference type="InterPro" id="IPR003661">
    <property type="entry name" value="HisK_dim/P_dom"/>
</dbReference>
<dbReference type="PANTHER" id="PTHR43711">
    <property type="entry name" value="TWO-COMPONENT HISTIDINE KINASE"/>
    <property type="match status" value="1"/>
</dbReference>
<evidence type="ECO:0000256" key="11">
    <source>
        <dbReference type="ARBA" id="ARBA00023012"/>
    </source>
</evidence>
<evidence type="ECO:0000259" key="14">
    <source>
        <dbReference type="PROSITE" id="PS50109"/>
    </source>
</evidence>
<dbReference type="SUPFAM" id="SSF158472">
    <property type="entry name" value="HAMP domain-like"/>
    <property type="match status" value="1"/>
</dbReference>
<keyword evidence="13" id="KW-0812">Transmembrane</keyword>
<evidence type="ECO:0000256" key="4">
    <source>
        <dbReference type="ARBA" id="ARBA00012438"/>
    </source>
</evidence>
<dbReference type="InterPro" id="IPR036097">
    <property type="entry name" value="HisK_dim/P_sf"/>
</dbReference>
<dbReference type="PANTHER" id="PTHR43711:SF26">
    <property type="entry name" value="SENSOR HISTIDINE KINASE RCSC"/>
    <property type="match status" value="1"/>
</dbReference>
<evidence type="ECO:0000256" key="6">
    <source>
        <dbReference type="ARBA" id="ARBA00022553"/>
    </source>
</evidence>
<feature type="transmembrane region" description="Helical" evidence="13">
    <location>
        <begin position="6"/>
        <end position="28"/>
    </location>
</feature>
<dbReference type="Pfam" id="PF02518">
    <property type="entry name" value="HATPase_c"/>
    <property type="match status" value="1"/>
</dbReference>
<keyword evidence="9" id="KW-0418">Kinase</keyword>
<keyword evidence="11" id="KW-0902">Two-component regulatory system</keyword>
<dbReference type="EC" id="2.7.13.3" evidence="4"/>
<proteinExistence type="predicted"/>
<dbReference type="Pfam" id="PF00672">
    <property type="entry name" value="HAMP"/>
    <property type="match status" value="1"/>
</dbReference>
<dbReference type="InterPro" id="IPR003660">
    <property type="entry name" value="HAMP_dom"/>
</dbReference>
<dbReference type="SUPFAM" id="SSF55874">
    <property type="entry name" value="ATPase domain of HSP90 chaperone/DNA topoisomerase II/histidine kinase"/>
    <property type="match status" value="1"/>
</dbReference>
<dbReference type="SUPFAM" id="SSF47384">
    <property type="entry name" value="Homodimeric domain of signal transducing histidine kinase"/>
    <property type="match status" value="1"/>
</dbReference>
<keyword evidence="8" id="KW-0547">Nucleotide-binding</keyword>
<comment type="subcellular location">
    <subcellularLocation>
        <location evidence="3">Cell membrane</location>
        <topology evidence="3">Multi-pass membrane protein</topology>
    </subcellularLocation>
    <subcellularLocation>
        <location evidence="2">Membrane raft</location>
        <topology evidence="2">Multi-pass membrane protein</topology>
    </subcellularLocation>
</comment>
<dbReference type="Gene3D" id="1.10.287.130">
    <property type="match status" value="1"/>
</dbReference>
<accession>A0A1Q8Q4P2</accession>
<evidence type="ECO:0000259" key="15">
    <source>
        <dbReference type="PROSITE" id="PS50885"/>
    </source>
</evidence>
<gene>
    <name evidence="16" type="ORF">BTO30_10970</name>
</gene>
<dbReference type="InterPro" id="IPR005467">
    <property type="entry name" value="His_kinase_dom"/>
</dbReference>
<dbReference type="Proteomes" id="UP000185568">
    <property type="component" value="Unassembled WGS sequence"/>
</dbReference>
<dbReference type="RefSeq" id="WP_075398772.1">
    <property type="nucleotide sequence ID" value="NZ_MSDU01000022.1"/>
</dbReference>
<dbReference type="SMART" id="SM00388">
    <property type="entry name" value="HisKA"/>
    <property type="match status" value="1"/>
</dbReference>
<feature type="domain" description="Histidine kinase" evidence="14">
    <location>
        <begin position="245"/>
        <end position="462"/>
    </location>
</feature>
<dbReference type="GO" id="GO:0005886">
    <property type="term" value="C:plasma membrane"/>
    <property type="evidence" value="ECO:0007669"/>
    <property type="project" value="UniProtKB-SubCell"/>
</dbReference>
<dbReference type="CDD" id="cd00082">
    <property type="entry name" value="HisKA"/>
    <property type="match status" value="1"/>
</dbReference>
<dbReference type="PROSITE" id="PS50885">
    <property type="entry name" value="HAMP"/>
    <property type="match status" value="1"/>
</dbReference>
<evidence type="ECO:0000256" key="8">
    <source>
        <dbReference type="ARBA" id="ARBA00022741"/>
    </source>
</evidence>
<sequence length="466" mass="53151">MKWNGIVFKLGTTIMILFFSVLLPLGFFTDRIFLSVYSTQVYQKVNDLSRELVNILNEPSAREFDYYEKLSKVSGKELVLFDEQGTIVTNSMMEFKKGEPIPRDLLHILEHGQHFERNYVDNETGASFFIVGRPLMKNETFHGGLIVFSSIDEIHSTMHRLRNWIVMSMIGAALLALGFTLFVSRKLSSPLIKMEKATREIARGRLDTQMQLKSNDEVGSLAQAIHDLSVELNHYRKNRSEFLANISHELRTPISYLRGYAQLIKHHRYQDKEELESYSAVIESEAIRLAKLIDDLFELSKMEEGRIQLYMQAVDVGELLEHSIQKVTLKAKEKNIGIEYEIDQELPLIYSDGARIEQVLFNLLENAVNYTEEGKVTVTATQAAEHISISVKDTGNGIPEEDVPFIFDRFHRVEKSRSREMGGTGLGLAIVYEIVKLLQGSITVKSEYGKGTEFLLKLPLKNTDNS</sequence>
<dbReference type="GO" id="GO:0005524">
    <property type="term" value="F:ATP binding"/>
    <property type="evidence" value="ECO:0007669"/>
    <property type="project" value="UniProtKB-KW"/>
</dbReference>
<keyword evidence="12 13" id="KW-0472">Membrane</keyword>
<organism evidence="16 17">
    <name type="scientific">Domibacillus antri</name>
    <dbReference type="NCBI Taxonomy" id="1714264"/>
    <lineage>
        <taxon>Bacteria</taxon>
        <taxon>Bacillati</taxon>
        <taxon>Bacillota</taxon>
        <taxon>Bacilli</taxon>
        <taxon>Bacillales</taxon>
        <taxon>Bacillaceae</taxon>
        <taxon>Domibacillus</taxon>
    </lineage>
</organism>
<dbReference type="GO" id="GO:0000155">
    <property type="term" value="F:phosphorelay sensor kinase activity"/>
    <property type="evidence" value="ECO:0007669"/>
    <property type="project" value="InterPro"/>
</dbReference>
<dbReference type="STRING" id="1714264.BTO30_10970"/>
<name>A0A1Q8Q4P2_9BACI</name>
<feature type="transmembrane region" description="Helical" evidence="13">
    <location>
        <begin position="164"/>
        <end position="183"/>
    </location>
</feature>
<keyword evidence="6" id="KW-0597">Phosphoprotein</keyword>
<dbReference type="Gene3D" id="6.10.340.10">
    <property type="match status" value="1"/>
</dbReference>
<dbReference type="FunFam" id="3.30.565.10:FF:000023">
    <property type="entry name" value="PAS domain-containing sensor histidine kinase"/>
    <property type="match status" value="1"/>
</dbReference>
<evidence type="ECO:0000256" key="13">
    <source>
        <dbReference type="SAM" id="Phobius"/>
    </source>
</evidence>
<dbReference type="InterPro" id="IPR050736">
    <property type="entry name" value="Sensor_HK_Regulatory"/>
</dbReference>
<evidence type="ECO:0000256" key="10">
    <source>
        <dbReference type="ARBA" id="ARBA00022840"/>
    </source>
</evidence>
<dbReference type="PRINTS" id="PR00344">
    <property type="entry name" value="BCTRLSENSOR"/>
</dbReference>
<dbReference type="InterPro" id="IPR003594">
    <property type="entry name" value="HATPase_dom"/>
</dbReference>
<evidence type="ECO:0000256" key="1">
    <source>
        <dbReference type="ARBA" id="ARBA00000085"/>
    </source>
</evidence>
<evidence type="ECO:0000256" key="12">
    <source>
        <dbReference type="ARBA" id="ARBA00023136"/>
    </source>
</evidence>
<dbReference type="EMBL" id="MSDU01000022">
    <property type="protein sequence ID" value="OLN22262.1"/>
    <property type="molecule type" value="Genomic_DNA"/>
</dbReference>
<keyword evidence="10" id="KW-0067">ATP-binding</keyword>
<keyword evidence="17" id="KW-1185">Reference proteome</keyword>
<evidence type="ECO:0000313" key="17">
    <source>
        <dbReference type="Proteomes" id="UP000185568"/>
    </source>
</evidence>
<dbReference type="GO" id="GO:0045121">
    <property type="term" value="C:membrane raft"/>
    <property type="evidence" value="ECO:0007669"/>
    <property type="project" value="UniProtKB-SubCell"/>
</dbReference>
<evidence type="ECO:0000256" key="2">
    <source>
        <dbReference type="ARBA" id="ARBA00004314"/>
    </source>
</evidence>
<dbReference type="FunFam" id="1.10.287.130:FF:000001">
    <property type="entry name" value="Two-component sensor histidine kinase"/>
    <property type="match status" value="1"/>
</dbReference>
<dbReference type="AlphaFoldDB" id="A0A1Q8Q4P2"/>
<protein>
    <recommendedName>
        <fullName evidence="4">histidine kinase</fullName>
        <ecNumber evidence="4">2.7.13.3</ecNumber>
    </recommendedName>
</protein>
<evidence type="ECO:0000313" key="16">
    <source>
        <dbReference type="EMBL" id="OLN22262.1"/>
    </source>
</evidence>
<evidence type="ECO:0000256" key="7">
    <source>
        <dbReference type="ARBA" id="ARBA00022679"/>
    </source>
</evidence>
<comment type="caution">
    <text evidence="16">The sequence shown here is derived from an EMBL/GenBank/DDBJ whole genome shotgun (WGS) entry which is preliminary data.</text>
</comment>
<keyword evidence="7" id="KW-0808">Transferase</keyword>
<dbReference type="SMART" id="SM00304">
    <property type="entry name" value="HAMP"/>
    <property type="match status" value="1"/>
</dbReference>
<dbReference type="OrthoDB" id="9813151at2"/>
<evidence type="ECO:0000256" key="9">
    <source>
        <dbReference type="ARBA" id="ARBA00022777"/>
    </source>
</evidence>
<dbReference type="SMART" id="SM00387">
    <property type="entry name" value="HATPase_c"/>
    <property type="match status" value="1"/>
</dbReference>
<evidence type="ECO:0000256" key="5">
    <source>
        <dbReference type="ARBA" id="ARBA00022475"/>
    </source>
</evidence>
<dbReference type="CDD" id="cd16922">
    <property type="entry name" value="HATPase_EvgS-ArcB-TorS-like"/>
    <property type="match status" value="1"/>
</dbReference>
<keyword evidence="5" id="KW-1003">Cell membrane</keyword>
<dbReference type="Pfam" id="PF00512">
    <property type="entry name" value="HisKA"/>
    <property type="match status" value="1"/>
</dbReference>
<dbReference type="PROSITE" id="PS50109">
    <property type="entry name" value="HIS_KIN"/>
    <property type="match status" value="1"/>
</dbReference>
<comment type="catalytic activity">
    <reaction evidence="1">
        <text>ATP + protein L-histidine = ADP + protein N-phospho-L-histidine.</text>
        <dbReference type="EC" id="2.7.13.3"/>
    </reaction>
</comment>
<dbReference type="CDD" id="cd06225">
    <property type="entry name" value="HAMP"/>
    <property type="match status" value="1"/>
</dbReference>
<keyword evidence="13" id="KW-1133">Transmembrane helix</keyword>
<evidence type="ECO:0000256" key="3">
    <source>
        <dbReference type="ARBA" id="ARBA00004651"/>
    </source>
</evidence>